<keyword evidence="4" id="KW-1133">Transmembrane helix</keyword>
<keyword evidence="3" id="KW-0804">Transcription</keyword>
<feature type="transmembrane region" description="Helical" evidence="4">
    <location>
        <begin position="179"/>
        <end position="200"/>
    </location>
</feature>
<evidence type="ECO:0000256" key="2">
    <source>
        <dbReference type="ARBA" id="ARBA00023125"/>
    </source>
</evidence>
<evidence type="ECO:0000313" key="7">
    <source>
        <dbReference type="Proteomes" id="UP000598350"/>
    </source>
</evidence>
<dbReference type="PANTHER" id="PTHR43280">
    <property type="entry name" value="ARAC-FAMILY TRANSCRIPTIONAL REGULATOR"/>
    <property type="match status" value="1"/>
</dbReference>
<keyword evidence="4" id="KW-0472">Membrane</keyword>
<keyword evidence="7" id="KW-1185">Reference proteome</keyword>
<feature type="domain" description="HTH araC/xylS-type" evidence="5">
    <location>
        <begin position="264"/>
        <end position="368"/>
    </location>
</feature>
<name>A0ABR7VH90_9FLAO</name>
<dbReference type="PANTHER" id="PTHR43280:SF29">
    <property type="entry name" value="ARAC-FAMILY TRANSCRIPTIONAL REGULATOR"/>
    <property type="match status" value="1"/>
</dbReference>
<dbReference type="EMBL" id="JABTCG010000004">
    <property type="protein sequence ID" value="MBD0851429.1"/>
    <property type="molecule type" value="Genomic_DNA"/>
</dbReference>
<comment type="caution">
    <text evidence="6">The sequence shown here is derived from an EMBL/GenBank/DDBJ whole genome shotgun (WGS) entry which is preliminary data.</text>
</comment>
<evidence type="ECO:0000259" key="5">
    <source>
        <dbReference type="PROSITE" id="PS01124"/>
    </source>
</evidence>
<feature type="transmembrane region" description="Helical" evidence="4">
    <location>
        <begin position="6"/>
        <end position="21"/>
    </location>
</feature>
<dbReference type="InterPro" id="IPR018060">
    <property type="entry name" value="HTH_AraC"/>
</dbReference>
<keyword evidence="1" id="KW-0805">Transcription regulation</keyword>
<evidence type="ECO:0000256" key="1">
    <source>
        <dbReference type="ARBA" id="ARBA00023015"/>
    </source>
</evidence>
<sequence length="370" mass="43645">MNYILIIGIFQALFLILLLFNKKDKVKSDVYLGIIIALYALTILLAYIELHNIQNDFPFPQAINLNWLILFLHGPALWFYIKSLGNPKFTFKPFYILHFLPFIIFLVIHYIRFISLPEIEKITIVKNELFTDQVFYKISILSIGISTITYNLWALNLIKTYQRKLNDFFSKTDSFDLKWLRILTIASLSIYLVNVALFNLDMIFHIAPYKTLMIITYSFASVYVLIIGFFGVQQKSIFIGFPNKEHLLRNNKKYAHNDERGFIEKLQLFMNEEKPFLEPELNLLKLSKLLNVKTEYLSEILNSHMDQTFFDFINKYRIEEFKKQCIYEENKHFSIIGIAYNCGFNSKASFYRAFKKFEGVSPSLYIHSVS</sequence>
<evidence type="ECO:0000313" key="6">
    <source>
        <dbReference type="EMBL" id="MBD0851429.1"/>
    </source>
</evidence>
<dbReference type="PROSITE" id="PS01124">
    <property type="entry name" value="HTH_ARAC_FAMILY_2"/>
    <property type="match status" value="1"/>
</dbReference>
<organism evidence="6 7">
    <name type="scientific">Maribacter arenosus</name>
    <dbReference type="NCBI Taxonomy" id="1854708"/>
    <lineage>
        <taxon>Bacteria</taxon>
        <taxon>Pseudomonadati</taxon>
        <taxon>Bacteroidota</taxon>
        <taxon>Flavobacteriia</taxon>
        <taxon>Flavobacteriales</taxon>
        <taxon>Flavobacteriaceae</taxon>
        <taxon>Maribacter</taxon>
    </lineage>
</organism>
<dbReference type="InterPro" id="IPR009057">
    <property type="entry name" value="Homeodomain-like_sf"/>
</dbReference>
<gene>
    <name evidence="6" type="ORF">HPE63_12185</name>
</gene>
<evidence type="ECO:0000256" key="4">
    <source>
        <dbReference type="SAM" id="Phobius"/>
    </source>
</evidence>
<accession>A0ABR7VH90</accession>
<feature type="transmembrane region" description="Helical" evidence="4">
    <location>
        <begin position="134"/>
        <end position="158"/>
    </location>
</feature>
<dbReference type="SUPFAM" id="SSF46689">
    <property type="entry name" value="Homeodomain-like"/>
    <property type="match status" value="1"/>
</dbReference>
<proteinExistence type="predicted"/>
<dbReference type="SMART" id="SM00342">
    <property type="entry name" value="HTH_ARAC"/>
    <property type="match status" value="1"/>
</dbReference>
<keyword evidence="4" id="KW-0812">Transmembrane</keyword>
<dbReference type="Proteomes" id="UP000598350">
    <property type="component" value="Unassembled WGS sequence"/>
</dbReference>
<keyword evidence="2" id="KW-0238">DNA-binding</keyword>
<dbReference type="Gene3D" id="1.10.10.60">
    <property type="entry name" value="Homeodomain-like"/>
    <property type="match status" value="2"/>
</dbReference>
<evidence type="ECO:0000256" key="3">
    <source>
        <dbReference type="ARBA" id="ARBA00023163"/>
    </source>
</evidence>
<protein>
    <submittedName>
        <fullName evidence="6">AraC family transcriptional regulator</fullName>
    </submittedName>
</protein>
<reference evidence="6 7" key="1">
    <citation type="submission" date="2020-05" db="EMBL/GenBank/DDBJ databases">
        <title>The draft genome sequence of Maribacter arenosus CAU 1321.</title>
        <authorList>
            <person name="Mu L."/>
        </authorList>
    </citation>
    <scope>NUCLEOTIDE SEQUENCE [LARGE SCALE GENOMIC DNA]</scope>
    <source>
        <strain evidence="6 7">CAU 1321</strain>
    </source>
</reference>
<feature type="transmembrane region" description="Helical" evidence="4">
    <location>
        <begin position="30"/>
        <end position="50"/>
    </location>
</feature>
<dbReference type="Pfam" id="PF12833">
    <property type="entry name" value="HTH_18"/>
    <property type="match status" value="1"/>
</dbReference>
<feature type="transmembrane region" description="Helical" evidence="4">
    <location>
        <begin position="212"/>
        <end position="232"/>
    </location>
</feature>
<feature type="transmembrane region" description="Helical" evidence="4">
    <location>
        <begin position="62"/>
        <end position="81"/>
    </location>
</feature>
<dbReference type="RefSeq" id="WP_188314549.1">
    <property type="nucleotide sequence ID" value="NZ_JABTCG010000004.1"/>
</dbReference>
<feature type="transmembrane region" description="Helical" evidence="4">
    <location>
        <begin position="93"/>
        <end position="114"/>
    </location>
</feature>